<feature type="domain" description="Thioredoxin" evidence="2">
    <location>
        <begin position="58"/>
        <end position="252"/>
    </location>
</feature>
<dbReference type="Gene3D" id="3.40.30.10">
    <property type="entry name" value="Glutaredoxin"/>
    <property type="match status" value="1"/>
</dbReference>
<dbReference type="Pfam" id="PF18312">
    <property type="entry name" value="ScsC_N"/>
    <property type="match status" value="1"/>
</dbReference>
<dbReference type="InterPro" id="IPR013766">
    <property type="entry name" value="Thioredoxin_domain"/>
</dbReference>
<dbReference type="EMBL" id="JBHTJV010000013">
    <property type="protein sequence ID" value="MFD0917542.1"/>
    <property type="molecule type" value="Genomic_DNA"/>
</dbReference>
<dbReference type="InterPro" id="IPR036249">
    <property type="entry name" value="Thioredoxin-like_sf"/>
</dbReference>
<dbReference type="SUPFAM" id="SSF52833">
    <property type="entry name" value="Thioredoxin-like"/>
    <property type="match status" value="1"/>
</dbReference>
<dbReference type="PROSITE" id="PS51352">
    <property type="entry name" value="THIOREDOXIN_2"/>
    <property type="match status" value="1"/>
</dbReference>
<dbReference type="InterPro" id="IPR041205">
    <property type="entry name" value="ScsC_N"/>
</dbReference>
<feature type="signal peptide" evidence="1">
    <location>
        <begin position="1"/>
        <end position="31"/>
    </location>
</feature>
<name>A0ABW3FIV4_9HYPH</name>
<dbReference type="CDD" id="cd03023">
    <property type="entry name" value="DsbA_Com1_like"/>
    <property type="match status" value="1"/>
</dbReference>
<evidence type="ECO:0000259" key="2">
    <source>
        <dbReference type="PROSITE" id="PS51352"/>
    </source>
</evidence>
<dbReference type="Pfam" id="PF01323">
    <property type="entry name" value="DSBA"/>
    <property type="match status" value="1"/>
</dbReference>
<feature type="chain" id="PRO_5046282076" evidence="1">
    <location>
        <begin position="32"/>
        <end position="259"/>
    </location>
</feature>
<keyword evidence="1" id="KW-0732">Signal</keyword>
<evidence type="ECO:0000313" key="4">
    <source>
        <dbReference type="Proteomes" id="UP001597101"/>
    </source>
</evidence>
<evidence type="ECO:0000256" key="1">
    <source>
        <dbReference type="SAM" id="SignalP"/>
    </source>
</evidence>
<gene>
    <name evidence="3" type="ORF">ACFQ14_14115</name>
</gene>
<dbReference type="RefSeq" id="WP_377213399.1">
    <property type="nucleotide sequence ID" value="NZ_JBHTJV010000013.1"/>
</dbReference>
<evidence type="ECO:0000313" key="3">
    <source>
        <dbReference type="EMBL" id="MFD0917542.1"/>
    </source>
</evidence>
<dbReference type="Proteomes" id="UP001597101">
    <property type="component" value="Unassembled WGS sequence"/>
</dbReference>
<sequence length="259" mass="27989">MNKIAFPSLRAALVALTIGATTALAPLPAAAFDASEKEKIETIIRDYLLTNPELMLEVQQALEAKQKAAQSIAAKAALEENREAIFNSPNQGVIGNAEGDVTVVEFFDYNCGYCQRAMQDMNVLLEGDKQLKFVMKELPILSQGSVEAAQISTAVYRLLPQRYGEFHNKLLAIDGPKDGNRARQVADEMGLDVAALEAEASKEDVFEAFREANTLANSLGMNGTPSYVIGDEILFGALGADVLREKIANVRKCGSANCD</sequence>
<dbReference type="InterPro" id="IPR001853">
    <property type="entry name" value="DSBA-like_thioredoxin_dom"/>
</dbReference>
<comment type="caution">
    <text evidence="3">The sequence shown here is derived from an EMBL/GenBank/DDBJ whole genome shotgun (WGS) entry which is preliminary data.</text>
</comment>
<accession>A0ABW3FIV4</accession>
<keyword evidence="4" id="KW-1185">Reference proteome</keyword>
<organism evidence="3 4">
    <name type="scientific">Pseudahrensia aquimaris</name>
    <dbReference type="NCBI Taxonomy" id="744461"/>
    <lineage>
        <taxon>Bacteria</taxon>
        <taxon>Pseudomonadati</taxon>
        <taxon>Pseudomonadota</taxon>
        <taxon>Alphaproteobacteria</taxon>
        <taxon>Hyphomicrobiales</taxon>
        <taxon>Ahrensiaceae</taxon>
        <taxon>Pseudahrensia</taxon>
    </lineage>
</organism>
<proteinExistence type="predicted"/>
<reference evidence="4" key="1">
    <citation type="journal article" date="2019" name="Int. J. Syst. Evol. Microbiol.">
        <title>The Global Catalogue of Microorganisms (GCM) 10K type strain sequencing project: providing services to taxonomists for standard genome sequencing and annotation.</title>
        <authorList>
            <consortium name="The Broad Institute Genomics Platform"/>
            <consortium name="The Broad Institute Genome Sequencing Center for Infectious Disease"/>
            <person name="Wu L."/>
            <person name="Ma J."/>
        </authorList>
    </citation>
    <scope>NUCLEOTIDE SEQUENCE [LARGE SCALE GENOMIC DNA]</scope>
    <source>
        <strain evidence="4">CCUG 60023</strain>
    </source>
</reference>
<protein>
    <submittedName>
        <fullName evidence="3">DsbA family protein</fullName>
    </submittedName>
</protein>